<organism evidence="1 2">
    <name type="scientific">Gigaspora rosea</name>
    <dbReference type="NCBI Taxonomy" id="44941"/>
    <lineage>
        <taxon>Eukaryota</taxon>
        <taxon>Fungi</taxon>
        <taxon>Fungi incertae sedis</taxon>
        <taxon>Mucoromycota</taxon>
        <taxon>Glomeromycotina</taxon>
        <taxon>Glomeromycetes</taxon>
        <taxon>Diversisporales</taxon>
        <taxon>Gigasporaceae</taxon>
        <taxon>Gigaspora</taxon>
    </lineage>
</organism>
<accession>A0A397WAV8</accession>
<name>A0A397WAV8_9GLOM</name>
<gene>
    <name evidence="1" type="ORF">C2G38_2058194</name>
</gene>
<reference evidence="1 2" key="1">
    <citation type="submission" date="2018-06" db="EMBL/GenBank/DDBJ databases">
        <title>Comparative genomics reveals the genomic features of Rhizophagus irregularis, R. cerebriforme, R. diaphanum and Gigaspora rosea, and their symbiotic lifestyle signature.</title>
        <authorList>
            <person name="Morin E."/>
            <person name="San Clemente H."/>
            <person name="Chen E.C.H."/>
            <person name="De La Providencia I."/>
            <person name="Hainaut M."/>
            <person name="Kuo A."/>
            <person name="Kohler A."/>
            <person name="Murat C."/>
            <person name="Tang N."/>
            <person name="Roy S."/>
            <person name="Loubradou J."/>
            <person name="Henrissat B."/>
            <person name="Grigoriev I.V."/>
            <person name="Corradi N."/>
            <person name="Roux C."/>
            <person name="Martin F.M."/>
        </authorList>
    </citation>
    <scope>NUCLEOTIDE SEQUENCE [LARGE SCALE GENOMIC DNA]</scope>
    <source>
        <strain evidence="1 2">DAOM 194757</strain>
    </source>
</reference>
<dbReference type="EMBL" id="QKWP01000053">
    <property type="protein sequence ID" value="RIB28866.1"/>
    <property type="molecule type" value="Genomic_DNA"/>
</dbReference>
<dbReference type="Proteomes" id="UP000266673">
    <property type="component" value="Unassembled WGS sequence"/>
</dbReference>
<dbReference type="AlphaFoldDB" id="A0A397WAV8"/>
<evidence type="ECO:0000313" key="1">
    <source>
        <dbReference type="EMBL" id="RIB28866.1"/>
    </source>
</evidence>
<comment type="caution">
    <text evidence="1">The sequence shown here is derived from an EMBL/GenBank/DDBJ whole genome shotgun (WGS) entry which is preliminary data.</text>
</comment>
<keyword evidence="2" id="KW-1185">Reference proteome</keyword>
<proteinExistence type="predicted"/>
<evidence type="ECO:0000313" key="2">
    <source>
        <dbReference type="Proteomes" id="UP000266673"/>
    </source>
</evidence>
<sequence length="64" mass="7268">MYHIVIKLKVQTKFLVDIILSAEISMVKTYSKITNCSSSGSQIKVSCRDIIKVLNKRIVLVRIT</sequence>
<protein>
    <submittedName>
        <fullName evidence="1">Uncharacterized protein</fullName>
    </submittedName>
</protein>